<dbReference type="Proteomes" id="UP000050360">
    <property type="component" value="Unassembled WGS sequence"/>
</dbReference>
<comment type="caution">
    <text evidence="1">The sequence shown here is derived from an EMBL/GenBank/DDBJ whole genome shotgun (WGS) entry which is preliminary data.</text>
</comment>
<proteinExistence type="predicted"/>
<sequence>MNLKAGLYCNDIQKIYVFWSKNRPELAKKVDKLSKSYRDALAQSGQNYYNSQVLELSVRQVGLMEQMGEVLNSDSFCRKNETRICDQFAIIFQREDEIRNIMIALGFISEPKEEKEDINKGKEGKK</sequence>
<dbReference type="AlphaFoldDB" id="A0A0P7ZFP8"/>
<organism evidence="1 2">
    <name type="scientific">Candidatus Methanoperedens nitratireducens</name>
    <dbReference type="NCBI Taxonomy" id="1392998"/>
    <lineage>
        <taxon>Archaea</taxon>
        <taxon>Methanobacteriati</taxon>
        <taxon>Methanobacteriota</taxon>
        <taxon>Stenosarchaea group</taxon>
        <taxon>Methanomicrobia</taxon>
        <taxon>Methanosarcinales</taxon>
        <taxon>ANME-2 cluster</taxon>
        <taxon>Candidatus Methanoperedentaceae</taxon>
        <taxon>Candidatus Methanoperedens</taxon>
    </lineage>
</organism>
<dbReference type="EMBL" id="LKCM01000137">
    <property type="protein sequence ID" value="KPQ43614.1"/>
    <property type="molecule type" value="Genomic_DNA"/>
</dbReference>
<protein>
    <submittedName>
        <fullName evidence="1">Uncharacterized protein</fullName>
    </submittedName>
</protein>
<accession>A0A0P7ZFP8</accession>
<reference evidence="1 2" key="1">
    <citation type="submission" date="2015-09" db="EMBL/GenBank/DDBJ databases">
        <title>A metagenomics-based metabolic model of nitrate-dependent anaerobic oxidation of methane by Methanoperedens-like archaea.</title>
        <authorList>
            <person name="Arshad A."/>
            <person name="Speth D.R."/>
            <person name="De Graaf R.M."/>
            <person name="Op Den Camp H.J."/>
            <person name="Jetten M.S."/>
            <person name="Welte C.U."/>
        </authorList>
    </citation>
    <scope>NUCLEOTIDE SEQUENCE [LARGE SCALE GENOMIC DNA]</scope>
</reference>
<evidence type="ECO:0000313" key="2">
    <source>
        <dbReference type="Proteomes" id="UP000050360"/>
    </source>
</evidence>
<name>A0A0P7ZFP8_9EURY</name>
<evidence type="ECO:0000313" key="1">
    <source>
        <dbReference type="EMBL" id="KPQ43614.1"/>
    </source>
</evidence>
<gene>
    <name evidence="1" type="ORF">MPEBLZ_01797</name>
</gene>